<gene>
    <name evidence="11" type="ORF">PPYR_02472</name>
</gene>
<keyword evidence="12" id="KW-1185">Reference proteome</keyword>
<protein>
    <recommendedName>
        <fullName evidence="9">Exoribonuclease phosphorolytic domain-containing protein</fullName>
    </recommendedName>
</protein>
<reference evidence="11" key="3">
    <citation type="submission" date="2019-08" db="EMBL/GenBank/DDBJ databases">
        <authorList>
            <consortium name="Photinus pyralis genome working group"/>
            <person name="Fallon T.R."/>
            <person name="Sander Lower S.E."/>
            <person name="Weng J.-K."/>
        </authorList>
    </citation>
    <scope>NUCLEOTIDE SEQUENCE</scope>
    <source>
        <strain evidence="11">1611_PpyrPB1</strain>
        <tissue evidence="11">Whole body</tissue>
    </source>
</reference>
<dbReference type="InterPro" id="IPR001247">
    <property type="entry name" value="ExoRNase_PH_dom1"/>
</dbReference>
<keyword evidence="4" id="KW-0963">Cytoplasm</keyword>
<dbReference type="OrthoDB" id="2504340at2759"/>
<evidence type="ECO:0000256" key="4">
    <source>
        <dbReference type="ARBA" id="ARBA00022490"/>
    </source>
</evidence>
<dbReference type="Gene3D" id="3.30.230.70">
    <property type="entry name" value="GHMP Kinase, N-terminal domain"/>
    <property type="match status" value="1"/>
</dbReference>
<evidence type="ECO:0000259" key="9">
    <source>
        <dbReference type="Pfam" id="PF01138"/>
    </source>
</evidence>
<dbReference type="FunCoup" id="A0A1Y1MR01">
    <property type="interactions" value="50"/>
</dbReference>
<keyword evidence="5" id="KW-0698">rRNA processing</keyword>
<dbReference type="SUPFAM" id="SSF54211">
    <property type="entry name" value="Ribosomal protein S5 domain 2-like"/>
    <property type="match status" value="1"/>
</dbReference>
<dbReference type="Pfam" id="PF01138">
    <property type="entry name" value="RNase_PH"/>
    <property type="match status" value="1"/>
</dbReference>
<dbReference type="InterPro" id="IPR036345">
    <property type="entry name" value="ExoRNase_PH_dom2_sf"/>
</dbReference>
<dbReference type="GO" id="GO:0006364">
    <property type="term" value="P:rRNA processing"/>
    <property type="evidence" value="ECO:0007669"/>
    <property type="project" value="UniProtKB-KW"/>
</dbReference>
<reference evidence="10" key="1">
    <citation type="journal article" date="2016" name="Sci. Rep.">
        <title>Molecular characterization of firefly nuptial gifts: a multi-omics approach sheds light on postcopulatory sexual selection.</title>
        <authorList>
            <person name="Al-Wathiqui N."/>
            <person name="Fallon T.R."/>
            <person name="South A."/>
            <person name="Weng J.K."/>
            <person name="Lewis S.M."/>
        </authorList>
    </citation>
    <scope>NUCLEOTIDE SEQUENCE</scope>
</reference>
<keyword evidence="7" id="KW-0694">RNA-binding</keyword>
<evidence type="ECO:0000256" key="1">
    <source>
        <dbReference type="ARBA" id="ARBA00004123"/>
    </source>
</evidence>
<dbReference type="Proteomes" id="UP000327044">
    <property type="component" value="Unassembled WGS sequence"/>
</dbReference>
<dbReference type="GO" id="GO:0000177">
    <property type="term" value="C:cytoplasmic exosome (RNase complex)"/>
    <property type="evidence" value="ECO:0007669"/>
    <property type="project" value="TreeGrafter"/>
</dbReference>
<dbReference type="InParanoid" id="A0A1Y1MR01"/>
<feature type="domain" description="Exoribonuclease phosphorolytic" evidence="9">
    <location>
        <begin position="48"/>
        <end position="176"/>
    </location>
</feature>
<dbReference type="GO" id="GO:0005730">
    <property type="term" value="C:nucleolus"/>
    <property type="evidence" value="ECO:0007669"/>
    <property type="project" value="TreeGrafter"/>
</dbReference>
<dbReference type="EMBL" id="VVIM01000001">
    <property type="protein sequence ID" value="KAB0805502.1"/>
    <property type="molecule type" value="Genomic_DNA"/>
</dbReference>
<dbReference type="AlphaFoldDB" id="A0A1Y1MR01"/>
<organism evidence="10">
    <name type="scientific">Photinus pyralis</name>
    <name type="common">Common eastern firefly</name>
    <name type="synonym">Lampyris pyralis</name>
    <dbReference type="NCBI Taxonomy" id="7054"/>
    <lineage>
        <taxon>Eukaryota</taxon>
        <taxon>Metazoa</taxon>
        <taxon>Ecdysozoa</taxon>
        <taxon>Arthropoda</taxon>
        <taxon>Hexapoda</taxon>
        <taxon>Insecta</taxon>
        <taxon>Pterygota</taxon>
        <taxon>Neoptera</taxon>
        <taxon>Endopterygota</taxon>
        <taxon>Coleoptera</taxon>
        <taxon>Polyphaga</taxon>
        <taxon>Elateriformia</taxon>
        <taxon>Elateroidea</taxon>
        <taxon>Lampyridae</taxon>
        <taxon>Lampyrinae</taxon>
        <taxon>Photinus</taxon>
    </lineage>
</organism>
<dbReference type="GO" id="GO:0071051">
    <property type="term" value="P:poly(A)-dependent snoRNA 3'-end processing"/>
    <property type="evidence" value="ECO:0007669"/>
    <property type="project" value="TreeGrafter"/>
</dbReference>
<dbReference type="InterPro" id="IPR020568">
    <property type="entry name" value="Ribosomal_Su5_D2-typ_SF"/>
</dbReference>
<keyword evidence="6" id="KW-0271">Exosome</keyword>
<sequence length="285" mass="31548">MPTDNKRIAGPEDSISYRLFKETSNESVLSKINNLKNNIRSDGRKTNEQRKIFLKCGVVSQAKGSAYFEVDNTKLIVSVYDPREIPKKTDYSLKGELFCIFKYAPFSCPNRRGHQQDAEEKQHSAIMKRALESAVCRHEFPNFQVDVYVLVLENDGSALSGAITAAGIALAQAGIPMYDTITSATLAIQGSTKLLDPTLEEEALCTIATHKSDTETGYDSHGIIVLAILSTHEQISEFYQLGNLNLDTLNESISILMNATKEIVPLVEKCLVDYVNKTFKANGQS</sequence>
<dbReference type="FunFam" id="3.30.230.70:FF:000015">
    <property type="entry name" value="Exosome complex component RRP41-like"/>
    <property type="match status" value="1"/>
</dbReference>
<evidence type="ECO:0000256" key="3">
    <source>
        <dbReference type="ARBA" id="ARBA00006678"/>
    </source>
</evidence>
<comment type="similarity">
    <text evidence="3">Belongs to the RNase PH family.</text>
</comment>
<name>A0A1Y1MR01_PHOPY</name>
<dbReference type="PANTHER" id="PTHR11953:SF2">
    <property type="entry name" value="EXOSOME COMPLEX COMPONENT MTR3"/>
    <property type="match status" value="1"/>
</dbReference>
<evidence type="ECO:0000256" key="2">
    <source>
        <dbReference type="ARBA" id="ARBA00004496"/>
    </source>
</evidence>
<accession>A0A1Y1MR01</accession>
<dbReference type="GO" id="GO:0003723">
    <property type="term" value="F:RNA binding"/>
    <property type="evidence" value="ECO:0007669"/>
    <property type="project" value="UniProtKB-KW"/>
</dbReference>
<dbReference type="EMBL" id="GEZM01023968">
    <property type="protein sequence ID" value="JAV88099.1"/>
    <property type="molecule type" value="Transcribed_RNA"/>
</dbReference>
<dbReference type="GO" id="GO:0071028">
    <property type="term" value="P:nuclear mRNA surveillance"/>
    <property type="evidence" value="ECO:0007669"/>
    <property type="project" value="TreeGrafter"/>
</dbReference>
<evidence type="ECO:0000256" key="5">
    <source>
        <dbReference type="ARBA" id="ARBA00022552"/>
    </source>
</evidence>
<dbReference type="CDD" id="cd11371">
    <property type="entry name" value="RNase_PH_MTR3"/>
    <property type="match status" value="1"/>
</dbReference>
<evidence type="ECO:0000313" key="10">
    <source>
        <dbReference type="EMBL" id="JAV88099.1"/>
    </source>
</evidence>
<keyword evidence="8" id="KW-0539">Nucleus</keyword>
<proteinExistence type="inferred from homology"/>
<dbReference type="SUPFAM" id="SSF55666">
    <property type="entry name" value="Ribonuclease PH domain 2-like"/>
    <property type="match status" value="1"/>
</dbReference>
<dbReference type="InterPro" id="IPR027408">
    <property type="entry name" value="PNPase/RNase_PH_dom_sf"/>
</dbReference>
<evidence type="ECO:0000256" key="7">
    <source>
        <dbReference type="ARBA" id="ARBA00022884"/>
    </source>
</evidence>
<evidence type="ECO:0000313" key="11">
    <source>
        <dbReference type="EMBL" id="KAB0805502.1"/>
    </source>
</evidence>
<comment type="subcellular location">
    <subcellularLocation>
        <location evidence="2">Cytoplasm</location>
    </subcellularLocation>
    <subcellularLocation>
        <location evidence="1">Nucleus</location>
    </subcellularLocation>
</comment>
<evidence type="ECO:0000256" key="8">
    <source>
        <dbReference type="ARBA" id="ARBA00023242"/>
    </source>
</evidence>
<dbReference type="PANTHER" id="PTHR11953">
    <property type="entry name" value="EXOSOME COMPLEX COMPONENT"/>
    <property type="match status" value="1"/>
</dbReference>
<dbReference type="InterPro" id="IPR050080">
    <property type="entry name" value="RNase_PH"/>
</dbReference>
<evidence type="ECO:0000313" key="12">
    <source>
        <dbReference type="Proteomes" id="UP000327044"/>
    </source>
</evidence>
<dbReference type="GO" id="GO:0000176">
    <property type="term" value="C:nuclear exosome (RNase complex)"/>
    <property type="evidence" value="ECO:0007669"/>
    <property type="project" value="TreeGrafter"/>
</dbReference>
<evidence type="ECO:0000256" key="6">
    <source>
        <dbReference type="ARBA" id="ARBA00022835"/>
    </source>
</evidence>
<dbReference type="GO" id="GO:0016075">
    <property type="term" value="P:rRNA catabolic process"/>
    <property type="evidence" value="ECO:0007669"/>
    <property type="project" value="TreeGrafter"/>
</dbReference>
<dbReference type="GO" id="GO:0034475">
    <property type="term" value="P:U4 snRNA 3'-end processing"/>
    <property type="evidence" value="ECO:0007669"/>
    <property type="project" value="TreeGrafter"/>
</dbReference>
<reference evidence="11 12" key="2">
    <citation type="journal article" date="2018" name="Elife">
        <title>Firefly genomes illuminate parallel origins of bioluminescence in beetles.</title>
        <authorList>
            <person name="Fallon T.R."/>
            <person name="Lower S.E."/>
            <person name="Chang C.H."/>
            <person name="Bessho-Uehara M."/>
            <person name="Martin G.J."/>
            <person name="Bewick A.J."/>
            <person name="Behringer M."/>
            <person name="Debat H.J."/>
            <person name="Wong I."/>
            <person name="Day J.C."/>
            <person name="Suvorov A."/>
            <person name="Silva C.J."/>
            <person name="Stanger-Hall K.F."/>
            <person name="Hall D.W."/>
            <person name="Schmitz R.J."/>
            <person name="Nelson D.R."/>
            <person name="Lewis S.M."/>
            <person name="Shigenobu S."/>
            <person name="Bybee S.M."/>
            <person name="Larracuente A.M."/>
            <person name="Oba Y."/>
            <person name="Weng J.K."/>
        </authorList>
    </citation>
    <scope>NUCLEOTIDE SEQUENCE [LARGE SCALE GENOMIC DNA]</scope>
    <source>
        <strain evidence="11">1611_PpyrPB1</strain>
        <tissue evidence="11">Whole body</tissue>
    </source>
</reference>